<dbReference type="Proteomes" id="UP000028924">
    <property type="component" value="Unassembled WGS sequence"/>
</dbReference>
<dbReference type="STRING" id="3075.A0A087SQF2"/>
<dbReference type="PANTHER" id="PTHR23081:SF36">
    <property type="entry name" value="RNA POLYMERASE II SUBUNIT A C-TERMINAL DOMAIN PHOSPHATASE"/>
    <property type="match status" value="1"/>
</dbReference>
<evidence type="ECO:0000256" key="3">
    <source>
        <dbReference type="ARBA" id="ARBA00022801"/>
    </source>
</evidence>
<comment type="catalytic activity">
    <reaction evidence="6">
        <text>O-phospho-L-threonyl-[protein] + H2O = L-threonyl-[protein] + phosphate</text>
        <dbReference type="Rhea" id="RHEA:47004"/>
        <dbReference type="Rhea" id="RHEA-COMP:11060"/>
        <dbReference type="Rhea" id="RHEA-COMP:11605"/>
        <dbReference type="ChEBI" id="CHEBI:15377"/>
        <dbReference type="ChEBI" id="CHEBI:30013"/>
        <dbReference type="ChEBI" id="CHEBI:43474"/>
        <dbReference type="ChEBI" id="CHEBI:61977"/>
        <dbReference type="EC" id="3.1.3.16"/>
    </reaction>
</comment>
<keyword evidence="10" id="KW-1185">Reference proteome</keyword>
<evidence type="ECO:0000256" key="6">
    <source>
        <dbReference type="ARBA" id="ARBA00048336"/>
    </source>
</evidence>
<dbReference type="InterPro" id="IPR023214">
    <property type="entry name" value="HAD_sf"/>
</dbReference>
<dbReference type="Pfam" id="PF03031">
    <property type="entry name" value="NIF"/>
    <property type="match status" value="1"/>
</dbReference>
<evidence type="ECO:0000256" key="4">
    <source>
        <dbReference type="ARBA" id="ARBA00023242"/>
    </source>
</evidence>
<sequence>MAKPQRMWETKVLSDLHDHCVWQKRAGVLIADDGSEVLLVPLRGEGSEQVLAGFHTIMAAGDVLGGCLASGRLPLVFDLDETLLVAKSQSQLQRELAELRDVRRPALTQQPSSNDRALGLAALRREEELLAADLSLLQQFAEHDAVEWGGARLAATLEPAAGPALQPLHRPVVRLRRDGASVVLTRIDPALPATSMIFHVRPGWEAARPALAAAASHDVYVCTAARQDYALEAWRVLDPGEHLMSLQQRAARITCVQRKNLAKVVVKYKGAGGSVHSVMPLTVIVDDRLDVWDVANRGQVVQIEPFRPYEERAAAELGLPDRPTLQTLDAQMQWLQGEIARLHAAIFSHIDDVARPAAERLMSGARRLKVDALARDYADAMPTPTWTEDCVQKAPRLLGLAPDPRSASGTALVPQDPRRAARQGAEGAASGSTDEMGLFKVRLVVNQGEFVAEATSDVTEKLAKQLAALQPPKLAPCPCCPALLVVVRKACMITEEGDGTASFGG</sequence>
<evidence type="ECO:0000256" key="5">
    <source>
        <dbReference type="ARBA" id="ARBA00047761"/>
    </source>
</evidence>
<dbReference type="SUPFAM" id="SSF56784">
    <property type="entry name" value="HAD-like"/>
    <property type="match status" value="1"/>
</dbReference>
<evidence type="ECO:0000256" key="7">
    <source>
        <dbReference type="SAM" id="MobiDB-lite"/>
    </source>
</evidence>
<dbReference type="RefSeq" id="XP_011400963.1">
    <property type="nucleotide sequence ID" value="XM_011402661.1"/>
</dbReference>
<evidence type="ECO:0000313" key="10">
    <source>
        <dbReference type="Proteomes" id="UP000028924"/>
    </source>
</evidence>
<evidence type="ECO:0000259" key="8">
    <source>
        <dbReference type="PROSITE" id="PS50969"/>
    </source>
</evidence>
<keyword evidence="3" id="KW-0378">Hydrolase</keyword>
<feature type="region of interest" description="Disordered" evidence="7">
    <location>
        <begin position="399"/>
        <end position="432"/>
    </location>
</feature>
<dbReference type="GO" id="GO:0005634">
    <property type="term" value="C:nucleus"/>
    <property type="evidence" value="ECO:0007669"/>
    <property type="project" value="UniProtKB-SubCell"/>
</dbReference>
<dbReference type="PANTHER" id="PTHR23081">
    <property type="entry name" value="RNA POLYMERASE II CTD PHOSPHATASE"/>
    <property type="match status" value="1"/>
</dbReference>
<dbReference type="InterPro" id="IPR036412">
    <property type="entry name" value="HAD-like_sf"/>
</dbReference>
<proteinExistence type="predicted"/>
<evidence type="ECO:0000256" key="1">
    <source>
        <dbReference type="ARBA" id="ARBA00004123"/>
    </source>
</evidence>
<evidence type="ECO:0000313" key="9">
    <source>
        <dbReference type="EMBL" id="KFM27956.1"/>
    </source>
</evidence>
<dbReference type="eggNOG" id="KOG0323">
    <property type="taxonomic scope" value="Eukaryota"/>
</dbReference>
<organism evidence="9 10">
    <name type="scientific">Auxenochlorella protothecoides</name>
    <name type="common">Green microalga</name>
    <name type="synonym">Chlorella protothecoides</name>
    <dbReference type="NCBI Taxonomy" id="3075"/>
    <lineage>
        <taxon>Eukaryota</taxon>
        <taxon>Viridiplantae</taxon>
        <taxon>Chlorophyta</taxon>
        <taxon>core chlorophytes</taxon>
        <taxon>Trebouxiophyceae</taxon>
        <taxon>Chlorellales</taxon>
        <taxon>Chlorellaceae</taxon>
        <taxon>Auxenochlorella</taxon>
    </lineage>
</organism>
<keyword evidence="4" id="KW-0539">Nucleus</keyword>
<dbReference type="GO" id="GO:0008420">
    <property type="term" value="F:RNA polymerase II CTD heptapeptide repeat phosphatase activity"/>
    <property type="evidence" value="ECO:0007669"/>
    <property type="project" value="InterPro"/>
</dbReference>
<reference evidence="9 10" key="1">
    <citation type="journal article" date="2014" name="BMC Genomics">
        <title>Oil accumulation mechanisms of the oleaginous microalga Chlorella protothecoides revealed through its genome, transcriptomes, and proteomes.</title>
        <authorList>
            <person name="Gao C."/>
            <person name="Wang Y."/>
            <person name="Shen Y."/>
            <person name="Yan D."/>
            <person name="He X."/>
            <person name="Dai J."/>
            <person name="Wu Q."/>
        </authorList>
    </citation>
    <scope>NUCLEOTIDE SEQUENCE [LARGE SCALE GENOMIC DNA]</scope>
    <source>
        <strain evidence="9 10">0710</strain>
    </source>
</reference>
<dbReference type="InterPro" id="IPR004274">
    <property type="entry name" value="FCP1_dom"/>
</dbReference>
<dbReference type="EC" id="3.1.3.16" evidence="2"/>
<dbReference type="AlphaFoldDB" id="A0A087SQF2"/>
<dbReference type="GeneID" id="23612033"/>
<dbReference type="InterPro" id="IPR039189">
    <property type="entry name" value="Fcp1"/>
</dbReference>
<evidence type="ECO:0000256" key="2">
    <source>
        <dbReference type="ARBA" id="ARBA00013081"/>
    </source>
</evidence>
<dbReference type="KEGG" id="apro:F751_0642"/>
<dbReference type="OrthoDB" id="10249888at2759"/>
<dbReference type="EMBL" id="KL662160">
    <property type="protein sequence ID" value="KFM27956.1"/>
    <property type="molecule type" value="Genomic_DNA"/>
</dbReference>
<feature type="domain" description="FCP1 homology" evidence="8">
    <location>
        <begin position="68"/>
        <end position="328"/>
    </location>
</feature>
<comment type="subcellular location">
    <subcellularLocation>
        <location evidence="1">Nucleus</location>
    </subcellularLocation>
</comment>
<dbReference type="PROSITE" id="PS50969">
    <property type="entry name" value="FCP1"/>
    <property type="match status" value="1"/>
</dbReference>
<gene>
    <name evidence="9" type="ORF">F751_0642</name>
</gene>
<accession>A0A087SQF2</accession>
<protein>
    <recommendedName>
        <fullName evidence="2">protein-serine/threonine phosphatase</fullName>
        <ecNumber evidence="2">3.1.3.16</ecNumber>
    </recommendedName>
</protein>
<comment type="catalytic activity">
    <reaction evidence="5">
        <text>O-phospho-L-seryl-[protein] + H2O = L-seryl-[protein] + phosphate</text>
        <dbReference type="Rhea" id="RHEA:20629"/>
        <dbReference type="Rhea" id="RHEA-COMP:9863"/>
        <dbReference type="Rhea" id="RHEA-COMP:11604"/>
        <dbReference type="ChEBI" id="CHEBI:15377"/>
        <dbReference type="ChEBI" id="CHEBI:29999"/>
        <dbReference type="ChEBI" id="CHEBI:43474"/>
        <dbReference type="ChEBI" id="CHEBI:83421"/>
        <dbReference type="EC" id="3.1.3.16"/>
    </reaction>
</comment>
<dbReference type="Gene3D" id="3.40.50.1000">
    <property type="entry name" value="HAD superfamily/HAD-like"/>
    <property type="match status" value="1"/>
</dbReference>
<feature type="compositionally biased region" description="Low complexity" evidence="7">
    <location>
        <begin position="422"/>
        <end position="431"/>
    </location>
</feature>
<name>A0A087SQF2_AUXPR</name>